<dbReference type="AlphaFoldDB" id="A0A1G2KGY5"/>
<reference evidence="1 2" key="1">
    <citation type="journal article" date="2016" name="Nat. Commun.">
        <title>Thousands of microbial genomes shed light on interconnected biogeochemical processes in an aquifer system.</title>
        <authorList>
            <person name="Anantharaman K."/>
            <person name="Brown C.T."/>
            <person name="Hug L.A."/>
            <person name="Sharon I."/>
            <person name="Castelle C.J."/>
            <person name="Probst A.J."/>
            <person name="Thomas B.C."/>
            <person name="Singh A."/>
            <person name="Wilkins M.J."/>
            <person name="Karaoz U."/>
            <person name="Brodie E.L."/>
            <person name="Williams K.H."/>
            <person name="Hubbard S.S."/>
            <person name="Banfield J.F."/>
        </authorList>
    </citation>
    <scope>NUCLEOTIDE SEQUENCE [LARGE SCALE GENOMIC DNA]</scope>
</reference>
<dbReference type="Gene3D" id="1.10.10.10">
    <property type="entry name" value="Winged helix-like DNA-binding domain superfamily/Winged helix DNA-binding domain"/>
    <property type="match status" value="1"/>
</dbReference>
<dbReference type="PROSITE" id="PS01332">
    <property type="entry name" value="HTH_RRF2_1"/>
    <property type="match status" value="1"/>
</dbReference>
<gene>
    <name evidence="1" type="ORF">A3C07_02395</name>
</gene>
<dbReference type="STRING" id="1802270.A3C07_02395"/>
<dbReference type="Proteomes" id="UP000179023">
    <property type="component" value="Unassembled WGS sequence"/>
</dbReference>
<evidence type="ECO:0008006" key="3">
    <source>
        <dbReference type="Google" id="ProtNLM"/>
    </source>
</evidence>
<dbReference type="PROSITE" id="PS51197">
    <property type="entry name" value="HTH_RRF2_2"/>
    <property type="match status" value="1"/>
</dbReference>
<dbReference type="InterPro" id="IPR036388">
    <property type="entry name" value="WH-like_DNA-bd_sf"/>
</dbReference>
<evidence type="ECO:0000313" key="1">
    <source>
        <dbReference type="EMBL" id="OGZ98655.1"/>
    </source>
</evidence>
<comment type="caution">
    <text evidence="1">The sequence shown here is derived from an EMBL/GenBank/DDBJ whole genome shotgun (WGS) entry which is preliminary data.</text>
</comment>
<organism evidence="1 2">
    <name type="scientific">Candidatus Sungbacteria bacterium RIFCSPHIGHO2_02_FULL_47_11</name>
    <dbReference type="NCBI Taxonomy" id="1802270"/>
    <lineage>
        <taxon>Bacteria</taxon>
        <taxon>Candidatus Sungiibacteriota</taxon>
    </lineage>
</organism>
<dbReference type="InterPro" id="IPR030489">
    <property type="entry name" value="TR_Rrf2-type_CS"/>
</dbReference>
<dbReference type="InterPro" id="IPR000944">
    <property type="entry name" value="Tscrpt_reg_Rrf2"/>
</dbReference>
<name>A0A1G2KGY5_9BACT</name>
<dbReference type="GO" id="GO:0003700">
    <property type="term" value="F:DNA-binding transcription factor activity"/>
    <property type="evidence" value="ECO:0007669"/>
    <property type="project" value="TreeGrafter"/>
</dbReference>
<protein>
    <recommendedName>
        <fullName evidence="3">Rrf2 family transcriptional regulator</fullName>
    </recommendedName>
</protein>
<dbReference type="PANTHER" id="PTHR33221:SF15">
    <property type="entry name" value="HTH-TYPE TRANSCRIPTIONAL REGULATOR YWGB-RELATED"/>
    <property type="match status" value="1"/>
</dbReference>
<dbReference type="PANTHER" id="PTHR33221">
    <property type="entry name" value="WINGED HELIX-TURN-HELIX TRANSCRIPTIONAL REGULATOR, RRF2 FAMILY"/>
    <property type="match status" value="1"/>
</dbReference>
<dbReference type="EMBL" id="MHQI01000060">
    <property type="protein sequence ID" value="OGZ98655.1"/>
    <property type="molecule type" value="Genomic_DNA"/>
</dbReference>
<dbReference type="GO" id="GO:0005829">
    <property type="term" value="C:cytosol"/>
    <property type="evidence" value="ECO:0007669"/>
    <property type="project" value="TreeGrafter"/>
</dbReference>
<dbReference type="InterPro" id="IPR036390">
    <property type="entry name" value="WH_DNA-bd_sf"/>
</dbReference>
<proteinExistence type="predicted"/>
<dbReference type="SUPFAM" id="SSF46785">
    <property type="entry name" value="Winged helix' DNA-binding domain"/>
    <property type="match status" value="1"/>
</dbReference>
<accession>A0A1G2KGY5</accession>
<evidence type="ECO:0000313" key="2">
    <source>
        <dbReference type="Proteomes" id="UP000179023"/>
    </source>
</evidence>
<dbReference type="Pfam" id="PF02082">
    <property type="entry name" value="Rrf2"/>
    <property type="match status" value="1"/>
</dbReference>
<sequence>MRHSKESKGMRRKIDYAIILVDRLKRAKELFVDVSVVAHESLLPYAFLEKVAQELKRKGLLESKRGAGGGYRLAKTHRKVSTGEIINLFYRPYEVCPLLRNKKGR</sequence>